<gene>
    <name evidence="1" type="ORF">PVAP13_4KG008900</name>
</gene>
<dbReference type="PANTHER" id="PTHR35360:SF3">
    <property type="entry name" value="OS07G0492700 PROTEIN"/>
    <property type="match status" value="1"/>
</dbReference>
<dbReference type="Proteomes" id="UP000823388">
    <property type="component" value="Chromosome 4K"/>
</dbReference>
<organism evidence="1 2">
    <name type="scientific">Panicum virgatum</name>
    <name type="common">Blackwell switchgrass</name>
    <dbReference type="NCBI Taxonomy" id="38727"/>
    <lineage>
        <taxon>Eukaryota</taxon>
        <taxon>Viridiplantae</taxon>
        <taxon>Streptophyta</taxon>
        <taxon>Embryophyta</taxon>
        <taxon>Tracheophyta</taxon>
        <taxon>Spermatophyta</taxon>
        <taxon>Magnoliopsida</taxon>
        <taxon>Liliopsida</taxon>
        <taxon>Poales</taxon>
        <taxon>Poaceae</taxon>
        <taxon>PACMAD clade</taxon>
        <taxon>Panicoideae</taxon>
        <taxon>Panicodae</taxon>
        <taxon>Paniceae</taxon>
        <taxon>Panicinae</taxon>
        <taxon>Panicum</taxon>
        <taxon>Panicum sect. Hiantes</taxon>
    </lineage>
</organism>
<sequence>MTTFRCDFSKFWKPIGPVIRHNSWEAYMGFPMVQTVENTCTLVACSVCVEAMHRVEYETWHGAGTFPCRAAAPRKLRRACYRDGIWAPKDGANVDLVLKKLRELGGVRTTNAPAPAPFVLPVRSWQGYHEPTLECVERLLDHGPCIGSVGIMGFPIYSNQCNKRI</sequence>
<dbReference type="EMBL" id="CM029043">
    <property type="protein sequence ID" value="KAG2608887.1"/>
    <property type="molecule type" value="Genomic_DNA"/>
</dbReference>
<name>A0A8T0TF78_PANVG</name>
<keyword evidence="2" id="KW-1185">Reference proteome</keyword>
<evidence type="ECO:0000313" key="1">
    <source>
        <dbReference type="EMBL" id="KAG2608887.1"/>
    </source>
</evidence>
<comment type="caution">
    <text evidence="1">The sequence shown here is derived from an EMBL/GenBank/DDBJ whole genome shotgun (WGS) entry which is preliminary data.</text>
</comment>
<accession>A0A8T0TF78</accession>
<proteinExistence type="predicted"/>
<reference evidence="1 2" key="1">
    <citation type="submission" date="2020-05" db="EMBL/GenBank/DDBJ databases">
        <title>WGS assembly of Panicum virgatum.</title>
        <authorList>
            <person name="Lovell J.T."/>
            <person name="Jenkins J."/>
            <person name="Shu S."/>
            <person name="Juenger T.E."/>
            <person name="Schmutz J."/>
        </authorList>
    </citation>
    <scope>NUCLEOTIDE SEQUENCE [LARGE SCALE GENOMIC DNA]</scope>
    <source>
        <strain evidence="2">cv. AP13</strain>
    </source>
</reference>
<evidence type="ECO:0000313" key="2">
    <source>
        <dbReference type="Proteomes" id="UP000823388"/>
    </source>
</evidence>
<protein>
    <submittedName>
        <fullName evidence="1">Uncharacterized protein</fullName>
    </submittedName>
</protein>
<dbReference type="PANTHER" id="PTHR35360">
    <property type="entry name" value="OS01G0324125 PROTEIN-RELATED"/>
    <property type="match status" value="1"/>
</dbReference>
<dbReference type="AlphaFoldDB" id="A0A8T0TF78"/>